<dbReference type="InterPro" id="IPR003744">
    <property type="entry name" value="YhhQ"/>
</dbReference>
<evidence type="ECO:0000256" key="1">
    <source>
        <dbReference type="NCBIfam" id="TIGR00697"/>
    </source>
</evidence>
<feature type="transmembrane region" description="Helical" evidence="2">
    <location>
        <begin position="88"/>
        <end position="107"/>
    </location>
</feature>
<feature type="transmembrane region" description="Helical" evidence="2">
    <location>
        <begin position="161"/>
        <end position="184"/>
    </location>
</feature>
<dbReference type="EMBL" id="QQRQ01000003">
    <property type="protein sequence ID" value="RFT07240.1"/>
    <property type="molecule type" value="Genomic_DNA"/>
</dbReference>
<reference evidence="3 4" key="1">
    <citation type="submission" date="2018-07" db="EMBL/GenBank/DDBJ databases">
        <title>GABA Modulating Bacteria of the Human Gut Microbiota.</title>
        <authorList>
            <person name="Strandwitz P."/>
            <person name="Kim K.H."/>
            <person name="Terekhova D."/>
            <person name="Liu J.K."/>
            <person name="Sharma A."/>
            <person name="Levering J."/>
            <person name="Mcdonald D."/>
            <person name="Dietrich D."/>
            <person name="Ramadhar T.R."/>
            <person name="Lekbua A."/>
            <person name="Mroue N."/>
            <person name="Liston C."/>
            <person name="Stewart E.J."/>
            <person name="Dubin M.J."/>
            <person name="Zengler K."/>
            <person name="Knight R."/>
            <person name="Gilbert J.A."/>
            <person name="Clardy J."/>
            <person name="Lewis K."/>
        </authorList>
    </citation>
    <scope>NUCLEOTIDE SEQUENCE [LARGE SCALE GENOMIC DNA]</scope>
    <source>
        <strain evidence="3 4">KLE1738</strain>
    </source>
</reference>
<keyword evidence="2" id="KW-0472">Membrane</keyword>
<dbReference type="RefSeq" id="WP_117141701.1">
    <property type="nucleotide sequence ID" value="NZ_CAKXKJ010000008.1"/>
</dbReference>
<sequence length="233" mass="26002">MTNELLLVGTLVAYFGFMLLAYKLFGRAGLYGFTIFATVVGNIEVLLLVNAFGMDQTLGNVIFATTYSAAKILSEMEGEKGPDYAKKATWLSVGTTGVFMLITQTWAWYAPADGGLLQQVFSNSPRIMLSSLVVYAICMLVQIAAYKFIWTLQKHRESGQWVRAGVSTLFTQLVNTILFTLFAFLGVYEFSVMVDIMLASYIIFIVTSFWDTLVQIVAKKTCKKSNILFKEID</sequence>
<dbReference type="AlphaFoldDB" id="A0A3E2B5C8"/>
<protein>
    <recommendedName>
        <fullName evidence="1">Queuosine precursor transporter</fullName>
    </recommendedName>
</protein>
<feature type="transmembrane region" description="Helical" evidence="2">
    <location>
        <begin position="6"/>
        <end position="25"/>
    </location>
</feature>
<dbReference type="PANTHER" id="PTHR34300:SF2">
    <property type="entry name" value="QUEUOSINE PRECURSOR TRANSPORTER-RELATED"/>
    <property type="match status" value="1"/>
</dbReference>
<evidence type="ECO:0000256" key="2">
    <source>
        <dbReference type="SAM" id="Phobius"/>
    </source>
</evidence>
<name>A0A3E2B5C8_9FIRM</name>
<feature type="transmembrane region" description="Helical" evidence="2">
    <location>
        <begin position="127"/>
        <end position="149"/>
    </location>
</feature>
<dbReference type="Pfam" id="PF02592">
    <property type="entry name" value="Vut_1"/>
    <property type="match status" value="1"/>
</dbReference>
<feature type="transmembrane region" description="Helical" evidence="2">
    <location>
        <begin position="30"/>
        <end position="52"/>
    </location>
</feature>
<comment type="caution">
    <text evidence="3">The sequence shown here is derived from an EMBL/GenBank/DDBJ whole genome shotgun (WGS) entry which is preliminary data.</text>
</comment>
<gene>
    <name evidence="3" type="ORF">DV520_02705</name>
</gene>
<accession>A0A3E2B5C8</accession>
<feature type="transmembrane region" description="Helical" evidence="2">
    <location>
        <begin position="196"/>
        <end position="218"/>
    </location>
</feature>
<dbReference type="Proteomes" id="UP000260649">
    <property type="component" value="Unassembled WGS sequence"/>
</dbReference>
<organism evidence="3 4">
    <name type="scientific">Evtepia gabavorous</name>
    <dbReference type="NCBI Taxonomy" id="2211183"/>
    <lineage>
        <taxon>Bacteria</taxon>
        <taxon>Bacillati</taxon>
        <taxon>Bacillota</taxon>
        <taxon>Clostridia</taxon>
        <taxon>Eubacteriales</taxon>
        <taxon>Evtepia</taxon>
    </lineage>
</organism>
<evidence type="ECO:0000313" key="3">
    <source>
        <dbReference type="EMBL" id="RFT07240.1"/>
    </source>
</evidence>
<dbReference type="NCBIfam" id="TIGR00697">
    <property type="entry name" value="queuosine precursor transporter"/>
    <property type="match status" value="1"/>
</dbReference>
<keyword evidence="2" id="KW-0812">Transmembrane</keyword>
<evidence type="ECO:0000313" key="4">
    <source>
        <dbReference type="Proteomes" id="UP000260649"/>
    </source>
</evidence>
<dbReference type="GeneID" id="97994651"/>
<keyword evidence="4" id="KW-1185">Reference proteome</keyword>
<keyword evidence="2" id="KW-1133">Transmembrane helix</keyword>
<dbReference type="OrthoDB" id="9805479at2"/>
<proteinExistence type="predicted"/>
<dbReference type="PANTHER" id="PTHR34300">
    <property type="entry name" value="QUEUOSINE PRECURSOR TRANSPORTER-RELATED"/>
    <property type="match status" value="1"/>
</dbReference>